<feature type="transmembrane region" description="Helical" evidence="13">
    <location>
        <begin position="364"/>
        <end position="388"/>
    </location>
</feature>
<proteinExistence type="inferred from homology"/>
<dbReference type="RefSeq" id="XP_022244974.1">
    <property type="nucleotide sequence ID" value="XM_022389266.1"/>
</dbReference>
<evidence type="ECO:0000256" key="4">
    <source>
        <dbReference type="ARBA" id="ARBA00022502"/>
    </source>
</evidence>
<keyword evidence="6 13" id="KW-0808">Transferase</keyword>
<evidence type="ECO:0000256" key="9">
    <source>
        <dbReference type="ARBA" id="ARBA00022989"/>
    </source>
</evidence>
<name>A0ABM1B9B9_LIMPO</name>
<evidence type="ECO:0000256" key="3">
    <source>
        <dbReference type="ARBA" id="ARBA00011071"/>
    </source>
</evidence>
<dbReference type="Pfam" id="PF05007">
    <property type="entry name" value="Mannosyl_trans"/>
    <property type="match status" value="1"/>
</dbReference>
<evidence type="ECO:0000256" key="2">
    <source>
        <dbReference type="ARBA" id="ARBA00004687"/>
    </source>
</evidence>
<evidence type="ECO:0000313" key="16">
    <source>
        <dbReference type="RefSeq" id="XP_013777459.1"/>
    </source>
</evidence>
<evidence type="ECO:0000256" key="13">
    <source>
        <dbReference type="RuleBase" id="RU365064"/>
    </source>
</evidence>
<evidence type="ECO:0000256" key="7">
    <source>
        <dbReference type="ARBA" id="ARBA00022692"/>
    </source>
</evidence>
<keyword evidence="14" id="KW-0732">Signal</keyword>
<keyword evidence="5 13" id="KW-0328">Glycosyltransferase</keyword>
<keyword evidence="4 13" id="KW-0337">GPI-anchor biosynthesis</keyword>
<reference evidence="16 17" key="1">
    <citation type="submission" date="2025-05" db="UniProtKB">
        <authorList>
            <consortium name="RefSeq"/>
        </authorList>
    </citation>
    <scope>IDENTIFICATION</scope>
    <source>
        <tissue evidence="16 17">Muscle</tissue>
    </source>
</reference>
<evidence type="ECO:0000256" key="12">
    <source>
        <dbReference type="ARBA" id="ARBA00093608"/>
    </source>
</evidence>
<comment type="pathway">
    <text evidence="2 13">Glycolipid biosynthesis; glycosylphosphatidylinositol-anchor biosynthesis.</text>
</comment>
<evidence type="ECO:0000256" key="1">
    <source>
        <dbReference type="ARBA" id="ARBA00004477"/>
    </source>
</evidence>
<evidence type="ECO:0000256" key="8">
    <source>
        <dbReference type="ARBA" id="ARBA00022824"/>
    </source>
</evidence>
<comment type="function">
    <text evidence="11 13">Catalytic subunit of the glycosylphosphatidylinositol-mannosyltransferase I complex which catalyzes the transfer of the first mannose, via an alpha-1,4 bond from a dolichol-phosphate-mannose (Dol-P-Man) to the glucosaminyl acyl phosphatidylinositol (GlcN-(acyl)PI) intermediate to generate alpha-D-Man-(1-&gt;4)-alpha-D-GlcN-(1-&gt;6)-(1-radyl,2-acyl-sn-glycero-3-phospho)-2-acyl-inositol and participates in the sixth step of the glycosylphosphatidylinositol-anchor biosynthesis.</text>
</comment>
<accession>A0ABM1B9B9</accession>
<evidence type="ECO:0000256" key="6">
    <source>
        <dbReference type="ARBA" id="ARBA00022679"/>
    </source>
</evidence>
<dbReference type="RefSeq" id="XP_013777459.1">
    <property type="nucleotide sequence ID" value="XM_013922005.2"/>
</dbReference>
<feature type="transmembrane region" description="Helical" evidence="13">
    <location>
        <begin position="206"/>
        <end position="227"/>
    </location>
</feature>
<keyword evidence="8 13" id="KW-0256">Endoplasmic reticulum</keyword>
<organism evidence="15 16">
    <name type="scientific">Limulus polyphemus</name>
    <name type="common">Atlantic horseshoe crab</name>
    <dbReference type="NCBI Taxonomy" id="6850"/>
    <lineage>
        <taxon>Eukaryota</taxon>
        <taxon>Metazoa</taxon>
        <taxon>Ecdysozoa</taxon>
        <taxon>Arthropoda</taxon>
        <taxon>Chelicerata</taxon>
        <taxon>Merostomata</taxon>
        <taxon>Xiphosura</taxon>
        <taxon>Limulidae</taxon>
        <taxon>Limulus</taxon>
    </lineage>
</organism>
<feature type="transmembrane region" description="Helical" evidence="13">
    <location>
        <begin position="337"/>
        <end position="357"/>
    </location>
</feature>
<feature type="transmembrane region" description="Helical" evidence="13">
    <location>
        <begin position="294"/>
        <end position="317"/>
    </location>
</feature>
<dbReference type="GeneID" id="106462118"/>
<sequence>MTSLAFHLSVATVLRVILIGYGEWQDRNFLVKYTDIDYYVLTDAARYIADGKSPFLRHTYRYTPLLAFLLLPNIFVSFIWGKLLFSLLDIFIGYVMYQLLKKCNISNSKMLFSVCVWLYNPLNIAVSTRGNAESLLSAVIILSLFYFYKNQWLLAGILYGLSVHLKPYPIIFAPVLYFSLTHRIVSLNQGIVHCIHKLLVPNRDRLMFLLATGVGFFLPTCICYKLYGMNYIQESFLYHITRKDTRHNFSPFFYLLYLYQGEDHYWLSFVTFIPQVILLLALAVIFHSPKDLPFCLFAQTLVFVSFNKVCTSQYFLWYLTFLPLVIPKLTLSLKGGVSYLTAWLLGQGMWLCLAYYLEFEGKNTFLYIWLAGLVFFLINVYILGVLIYNYGKQS</sequence>
<evidence type="ECO:0000256" key="10">
    <source>
        <dbReference type="ARBA" id="ARBA00023136"/>
    </source>
</evidence>
<feature type="chain" id="PRO_5045021993" description="GPI alpha-1,4-mannosyltransferase I, catalytic subunit" evidence="14">
    <location>
        <begin position="23"/>
        <end position="394"/>
    </location>
</feature>
<feature type="transmembrane region" description="Helical" evidence="13">
    <location>
        <begin position="168"/>
        <end position="185"/>
    </location>
</feature>
<keyword evidence="9 13" id="KW-1133">Transmembrane helix</keyword>
<comment type="subcellular location">
    <subcellularLocation>
        <location evidence="1 13">Endoplasmic reticulum membrane</location>
        <topology evidence="1 13">Multi-pass membrane protein</topology>
    </subcellularLocation>
</comment>
<evidence type="ECO:0000256" key="5">
    <source>
        <dbReference type="ARBA" id="ARBA00022676"/>
    </source>
</evidence>
<evidence type="ECO:0000313" key="15">
    <source>
        <dbReference type="Proteomes" id="UP000694941"/>
    </source>
</evidence>
<comment type="similarity">
    <text evidence="3 13">Belongs to the PIGM family.</text>
</comment>
<evidence type="ECO:0000256" key="14">
    <source>
        <dbReference type="SAM" id="SignalP"/>
    </source>
</evidence>
<evidence type="ECO:0000313" key="17">
    <source>
        <dbReference type="RefSeq" id="XP_022244974.1"/>
    </source>
</evidence>
<feature type="transmembrane region" description="Helical" evidence="13">
    <location>
        <begin position="130"/>
        <end position="148"/>
    </location>
</feature>
<feature type="transmembrane region" description="Helical" evidence="13">
    <location>
        <begin position="265"/>
        <end position="287"/>
    </location>
</feature>
<protein>
    <recommendedName>
        <fullName evidence="12 13">GPI alpha-1,4-mannosyltransferase I, catalytic subunit</fullName>
        <ecNumber evidence="13">2.4.1.-</ecNumber>
    </recommendedName>
    <alternativeName>
        <fullName evidence="13">GPI mannosyltransferase I</fullName>
    </alternativeName>
</protein>
<keyword evidence="15" id="KW-1185">Reference proteome</keyword>
<feature type="signal peptide" evidence="14">
    <location>
        <begin position="1"/>
        <end position="22"/>
    </location>
</feature>
<dbReference type="Proteomes" id="UP000694941">
    <property type="component" value="Unplaced"/>
</dbReference>
<gene>
    <name evidence="16 17" type="primary">LOC106462118</name>
</gene>
<dbReference type="InterPro" id="IPR007704">
    <property type="entry name" value="PIG-M"/>
</dbReference>
<dbReference type="EC" id="2.4.1.-" evidence="13"/>
<feature type="transmembrane region" description="Helical" evidence="13">
    <location>
        <begin position="74"/>
        <end position="100"/>
    </location>
</feature>
<dbReference type="PANTHER" id="PTHR12886:SF0">
    <property type="entry name" value="GPI MANNOSYLTRANSFERASE 1"/>
    <property type="match status" value="1"/>
</dbReference>
<keyword evidence="10 13" id="KW-0472">Membrane</keyword>
<evidence type="ECO:0000256" key="11">
    <source>
        <dbReference type="ARBA" id="ARBA00093408"/>
    </source>
</evidence>
<dbReference type="PANTHER" id="PTHR12886">
    <property type="entry name" value="PIG-M MANNOSYLTRANSFERASE"/>
    <property type="match status" value="1"/>
</dbReference>
<keyword evidence="7 13" id="KW-0812">Transmembrane</keyword>